<comment type="subunit">
    <text evidence="5">Monomer. Associates with the 60S ribosomal subunit.</text>
</comment>
<evidence type="ECO:0000313" key="6">
    <source>
        <dbReference type="EMBL" id="JAP91085.1"/>
    </source>
</evidence>
<comment type="similarity">
    <text evidence="5">Belongs to the eIF-6 family.</text>
</comment>
<dbReference type="SMART" id="SM00654">
    <property type="entry name" value="eIF6"/>
    <property type="match status" value="1"/>
</dbReference>
<keyword evidence="3 5" id="KW-0648">Protein biosynthesis</keyword>
<dbReference type="CDD" id="cd00527">
    <property type="entry name" value="IF6"/>
    <property type="match status" value="1"/>
</dbReference>
<dbReference type="GO" id="GO:0042273">
    <property type="term" value="P:ribosomal large subunit biogenesis"/>
    <property type="evidence" value="ECO:0007669"/>
    <property type="project" value="UniProtKB-UniRule"/>
</dbReference>
<accession>A0A146K5E8</accession>
<proteinExistence type="inferred from homology"/>
<evidence type="ECO:0000256" key="3">
    <source>
        <dbReference type="ARBA" id="ARBA00022917"/>
    </source>
</evidence>
<dbReference type="PANTHER" id="PTHR10784">
    <property type="entry name" value="TRANSLATION INITIATION FACTOR 6"/>
    <property type="match status" value="1"/>
</dbReference>
<dbReference type="HAMAP" id="MF_00032">
    <property type="entry name" value="eIF_6"/>
    <property type="match status" value="1"/>
</dbReference>
<dbReference type="AlphaFoldDB" id="A0A146K5E8"/>
<dbReference type="GO" id="GO:0043023">
    <property type="term" value="F:ribosomal large subunit binding"/>
    <property type="evidence" value="ECO:0007669"/>
    <property type="project" value="UniProtKB-UniRule"/>
</dbReference>
<sequence length="244" mass="26384">MTYQCHYESSSDVGVFINLTNKYCLTAPHESVQLFSLLESVLAPHNIPVFRTSIGHSAIVGRMTVGNSKGLLLPSTTRDFELMHIRNSLPDDVVVQKLDDRLSALGNVIACNDYVALIHPDLDRESEEIICDVLGVEVFRHSIAGLPLVGSYCKFTNKGCLVQPNCSREEQEELASLLGVQVCAGTVNRGATAVAGGIAVNDFVGFVGRECTNTEIGVIQAVFGLQQNLNAVDDMKKALAEGFL</sequence>
<dbReference type="GO" id="GO:0042256">
    <property type="term" value="P:cytosolic ribosome assembly"/>
    <property type="evidence" value="ECO:0007669"/>
    <property type="project" value="UniProtKB-UniRule"/>
</dbReference>
<evidence type="ECO:0000256" key="4">
    <source>
        <dbReference type="ARBA" id="ARBA00023242"/>
    </source>
</evidence>
<comment type="subcellular location">
    <subcellularLocation>
        <location evidence="5">Cytoplasm</location>
    </subcellularLocation>
    <subcellularLocation>
        <location evidence="5">Nucleus</location>
        <location evidence="5">Nucleolus</location>
    </subcellularLocation>
    <text evidence="5">Shuttles between cytoplasm and nucleus/nucleolus.</text>
</comment>
<keyword evidence="5" id="KW-0690">Ribosome biogenesis</keyword>
<dbReference type="FunFam" id="3.75.10.10:FF:000001">
    <property type="entry name" value="Eukaryotic translation initiation factor 6"/>
    <property type="match status" value="1"/>
</dbReference>
<comment type="function">
    <text evidence="5">Binds to the 60S ribosomal subunit and prevents its association with the 40S ribosomal subunit to form the 80S initiation complex in the cytoplasm. May also be involved in ribosome biogenesis.</text>
</comment>
<evidence type="ECO:0000256" key="5">
    <source>
        <dbReference type="HAMAP-Rule" id="MF_03132"/>
    </source>
</evidence>
<dbReference type="EMBL" id="GDID01005521">
    <property type="protein sequence ID" value="JAP91085.1"/>
    <property type="molecule type" value="Transcribed_RNA"/>
</dbReference>
<dbReference type="GO" id="GO:0005737">
    <property type="term" value="C:cytoplasm"/>
    <property type="evidence" value="ECO:0007669"/>
    <property type="project" value="UniProtKB-SubCell"/>
</dbReference>
<organism evidence="6">
    <name type="scientific">Trepomonas sp. PC1</name>
    <dbReference type="NCBI Taxonomy" id="1076344"/>
    <lineage>
        <taxon>Eukaryota</taxon>
        <taxon>Metamonada</taxon>
        <taxon>Diplomonadida</taxon>
        <taxon>Hexamitidae</taxon>
        <taxon>Hexamitinae</taxon>
        <taxon>Trepomonas</taxon>
    </lineage>
</organism>
<keyword evidence="2 5" id="KW-0396">Initiation factor</keyword>
<keyword evidence="1 5" id="KW-0963">Cytoplasm</keyword>
<evidence type="ECO:0000256" key="2">
    <source>
        <dbReference type="ARBA" id="ARBA00022540"/>
    </source>
</evidence>
<name>A0A146K5E8_9EUKA</name>
<dbReference type="Pfam" id="PF01912">
    <property type="entry name" value="eIF-6"/>
    <property type="match status" value="1"/>
</dbReference>
<protein>
    <recommendedName>
        <fullName evidence="5">Eukaryotic translation initiation factor 6</fullName>
        <shortName evidence="5">eIF-6</shortName>
    </recommendedName>
</protein>
<dbReference type="SUPFAM" id="SSF55909">
    <property type="entry name" value="Pentein"/>
    <property type="match status" value="1"/>
</dbReference>
<dbReference type="GO" id="GO:0003743">
    <property type="term" value="F:translation initiation factor activity"/>
    <property type="evidence" value="ECO:0007669"/>
    <property type="project" value="UniProtKB-UniRule"/>
</dbReference>
<evidence type="ECO:0000256" key="1">
    <source>
        <dbReference type="ARBA" id="ARBA00022490"/>
    </source>
</evidence>
<gene>
    <name evidence="5" type="primary">EIF6</name>
    <name evidence="6" type="ORF">TPC1_17403</name>
</gene>
<dbReference type="Gene3D" id="3.75.10.10">
    <property type="entry name" value="L-arginine/glycine Amidinotransferase, Chain A"/>
    <property type="match status" value="1"/>
</dbReference>
<dbReference type="PIRSF" id="PIRSF006413">
    <property type="entry name" value="IF-6"/>
    <property type="match status" value="1"/>
</dbReference>
<dbReference type="InterPro" id="IPR002769">
    <property type="entry name" value="eIF6"/>
</dbReference>
<reference evidence="6" key="1">
    <citation type="submission" date="2015-07" db="EMBL/GenBank/DDBJ databases">
        <title>Adaptation to a free-living lifestyle via gene acquisitions in the diplomonad Trepomonas sp. PC1.</title>
        <authorList>
            <person name="Xu F."/>
            <person name="Jerlstrom-Hultqvist J."/>
            <person name="Kolisko M."/>
            <person name="Simpson A.G.B."/>
            <person name="Roger A.J."/>
            <person name="Svard S.G."/>
            <person name="Andersson J.O."/>
        </authorList>
    </citation>
    <scope>NUCLEOTIDE SEQUENCE</scope>
    <source>
        <strain evidence="6">PC1</strain>
    </source>
</reference>
<dbReference type="NCBIfam" id="TIGR00323">
    <property type="entry name" value="eIF-6"/>
    <property type="match status" value="1"/>
</dbReference>
<dbReference type="GO" id="GO:0005730">
    <property type="term" value="C:nucleolus"/>
    <property type="evidence" value="ECO:0007669"/>
    <property type="project" value="UniProtKB-SubCell"/>
</dbReference>
<keyword evidence="4 5" id="KW-0539">Nucleus</keyword>